<evidence type="ECO:0000256" key="1">
    <source>
        <dbReference type="SAM" id="MobiDB-lite"/>
    </source>
</evidence>
<dbReference type="PANTHER" id="PTHR11647:SF1">
    <property type="entry name" value="COLLAPSIN RESPONSE MEDIATOR PROTEIN"/>
    <property type="match status" value="1"/>
</dbReference>
<dbReference type="NCBIfam" id="TIGR03121">
    <property type="entry name" value="one_C_dehyd_A"/>
    <property type="match status" value="1"/>
</dbReference>
<dbReference type="InterPro" id="IPR012027">
    <property type="entry name" value="Formylmethanofuran_DH_asu"/>
</dbReference>
<dbReference type="InterPro" id="IPR032466">
    <property type="entry name" value="Metal_Hydrolase"/>
</dbReference>
<dbReference type="EMBL" id="JBGUAW010000006">
    <property type="protein sequence ID" value="MFA9461195.1"/>
    <property type="molecule type" value="Genomic_DNA"/>
</dbReference>
<protein>
    <submittedName>
        <fullName evidence="3">Formylmethanofuran dehydrogenase subunit A</fullName>
        <ecNumber evidence="3">1.2.7.12</ecNumber>
    </submittedName>
</protein>
<dbReference type="SUPFAM" id="SSF51556">
    <property type="entry name" value="Metallo-dependent hydrolases"/>
    <property type="match status" value="1"/>
</dbReference>
<name>A0ABV4TYN0_9GAMM</name>
<dbReference type="Gene3D" id="2.30.40.10">
    <property type="entry name" value="Urease, subunit C, domain 1"/>
    <property type="match status" value="1"/>
</dbReference>
<gene>
    <name evidence="3" type="ORF">ACERLL_10195</name>
</gene>
<dbReference type="SUPFAM" id="SSF51338">
    <property type="entry name" value="Composite domain of metallo-dependent hydrolases"/>
    <property type="match status" value="2"/>
</dbReference>
<dbReference type="InterPro" id="IPR011059">
    <property type="entry name" value="Metal-dep_hydrolase_composite"/>
</dbReference>
<sequence length="554" mass="60838">MLVKLSGGTVYDPKHGIDGEVRDLYFRDGRMIAPPAESPDREYDVRGKVVMAGGIDIHTHIGGGKVNLSRTLLPEDHRDHPELSEEGRRSGSGHVTPSTFLTGYRYSEMGYTTCFEPALLPSNARHAHMELGDTPMVDKGGYALLGNDDFLLGMLANGEDQARINDYVAWTLNAARCVAIKVVNPGGINAFKFNGRKLDVDEQGPHYGVTPRNILARLTRALHDLGVPHPLHVHSSNLGVPGNVASTLDTIRAAEGLPIHLTHVQFHSYGTEGSRGFSSAAAEIAEAVNDNPNVSVDVGQIMFGQTVTASGDFMRQHAQHSHAHPNKWVGMDIECDAGCGVVPFQYRDENFVNALQWAIGLEIFLQVADPWRVFLTTDHPNGGPFTSYPHLIKLLMDRSFRNDNLEQLHSDVADHSNLKAMTREYSLYEVAILTRAGPAQILGLSDRGHLGEGAAADIAVYDHKSDPEEMFARPSLVFKDGEPVIEDGRLVQVRWGGTHAVEPEYDAGIENRLSDYFERYHTVRLENFKIGADELAGPQRPGILPVATARGRQE</sequence>
<evidence type="ECO:0000259" key="2">
    <source>
        <dbReference type="Pfam" id="PF07969"/>
    </source>
</evidence>
<dbReference type="GO" id="GO:0018493">
    <property type="term" value="F:formylmethanofuran dehydrogenase activity"/>
    <property type="evidence" value="ECO:0007669"/>
    <property type="project" value="UniProtKB-EC"/>
</dbReference>
<comment type="caution">
    <text evidence="3">The sequence shown here is derived from an EMBL/GenBank/DDBJ whole genome shotgun (WGS) entry which is preliminary data.</text>
</comment>
<accession>A0ABV4TYN0</accession>
<dbReference type="InterPro" id="IPR050378">
    <property type="entry name" value="Metallo-dep_Hydrolases_sf"/>
</dbReference>
<keyword evidence="4" id="KW-1185">Reference proteome</keyword>
<reference evidence="3 4" key="1">
    <citation type="submission" date="2024-08" db="EMBL/GenBank/DDBJ databases">
        <title>Whole-genome sequencing of halo(alkali)philic microorganisms from hypersaline lakes.</title>
        <authorList>
            <person name="Sorokin D.Y."/>
            <person name="Merkel A.Y."/>
            <person name="Messina E."/>
            <person name="Yakimov M."/>
        </authorList>
    </citation>
    <scope>NUCLEOTIDE SEQUENCE [LARGE SCALE GENOMIC DNA]</scope>
    <source>
        <strain evidence="3 4">Cl-TMA</strain>
    </source>
</reference>
<dbReference type="PIRSF" id="PIRSF006453">
    <property type="entry name" value="FwdA"/>
    <property type="match status" value="1"/>
</dbReference>
<evidence type="ECO:0000313" key="3">
    <source>
        <dbReference type="EMBL" id="MFA9461195.1"/>
    </source>
</evidence>
<feature type="domain" description="Amidohydrolase 3" evidence="2">
    <location>
        <begin position="42"/>
        <end position="484"/>
    </location>
</feature>
<dbReference type="RefSeq" id="WP_373655981.1">
    <property type="nucleotide sequence ID" value="NZ_JBGUAW010000006.1"/>
</dbReference>
<evidence type="ECO:0000313" key="4">
    <source>
        <dbReference type="Proteomes" id="UP001575181"/>
    </source>
</evidence>
<keyword evidence="3" id="KW-0560">Oxidoreductase</keyword>
<feature type="region of interest" description="Disordered" evidence="1">
    <location>
        <begin position="77"/>
        <end position="96"/>
    </location>
</feature>
<dbReference type="EC" id="1.2.7.12" evidence="3"/>
<dbReference type="InterPro" id="IPR013108">
    <property type="entry name" value="Amidohydro_3"/>
</dbReference>
<dbReference type="PANTHER" id="PTHR11647">
    <property type="entry name" value="HYDRANTOINASE/DIHYDROPYRIMIDINASE FAMILY MEMBER"/>
    <property type="match status" value="1"/>
</dbReference>
<proteinExistence type="predicted"/>
<dbReference type="Pfam" id="PF07969">
    <property type="entry name" value="Amidohydro_3"/>
    <property type="match status" value="1"/>
</dbReference>
<dbReference type="Proteomes" id="UP001575181">
    <property type="component" value="Unassembled WGS sequence"/>
</dbReference>
<feature type="compositionally biased region" description="Basic and acidic residues" evidence="1">
    <location>
        <begin position="77"/>
        <end position="89"/>
    </location>
</feature>
<organism evidence="3 4">
    <name type="scientific">Thiohalorhabdus methylotrophus</name>
    <dbReference type="NCBI Taxonomy" id="3242694"/>
    <lineage>
        <taxon>Bacteria</taxon>
        <taxon>Pseudomonadati</taxon>
        <taxon>Pseudomonadota</taxon>
        <taxon>Gammaproteobacteria</taxon>
        <taxon>Thiohalorhabdales</taxon>
        <taxon>Thiohalorhabdaceae</taxon>
        <taxon>Thiohalorhabdus</taxon>
    </lineage>
</organism>